<name>A0AAN8RWW0_9PEZI</name>
<accession>A0AAN8RWW0</accession>
<proteinExistence type="predicted"/>
<dbReference type="AlphaFoldDB" id="A0AAN8RWW0"/>
<organism evidence="1 2">
    <name type="scientific">Arthrobotrys conoides</name>
    <dbReference type="NCBI Taxonomy" id="74498"/>
    <lineage>
        <taxon>Eukaryota</taxon>
        <taxon>Fungi</taxon>
        <taxon>Dikarya</taxon>
        <taxon>Ascomycota</taxon>
        <taxon>Pezizomycotina</taxon>
        <taxon>Orbiliomycetes</taxon>
        <taxon>Orbiliales</taxon>
        <taxon>Orbiliaceae</taxon>
        <taxon>Arthrobotrys</taxon>
    </lineage>
</organism>
<gene>
    <name evidence="1" type="ORF">TWF506_009177</name>
</gene>
<keyword evidence="2" id="KW-1185">Reference proteome</keyword>
<dbReference type="Proteomes" id="UP001307849">
    <property type="component" value="Unassembled WGS sequence"/>
</dbReference>
<sequence>MRLQALIPAIGIVGGVSAVFSDRLLNPYPEWKRWQHTRVCLEKEHNPKYHQNACLSSSVAGEKGRLGVDPDLYIGQSSANAINYTETPFQAKWDALLNVGWAPFRKDFSPEASRSYQFMIFNSPSTCLTFIESPHNLTTLVNTTKSVGKGFNENSTSIALGEVYFEECGFNGVDVFAESAFPFNFLRFPDNQKFSVIAEGKERDQEPDGDLVPRKRR</sequence>
<comment type="caution">
    <text evidence="1">The sequence shown here is derived from an EMBL/GenBank/DDBJ whole genome shotgun (WGS) entry which is preliminary data.</text>
</comment>
<protein>
    <submittedName>
        <fullName evidence="1">Uncharacterized protein</fullName>
    </submittedName>
</protein>
<reference evidence="1 2" key="1">
    <citation type="submission" date="2019-10" db="EMBL/GenBank/DDBJ databases">
        <authorList>
            <person name="Palmer J.M."/>
        </authorList>
    </citation>
    <scope>NUCLEOTIDE SEQUENCE [LARGE SCALE GENOMIC DNA]</scope>
    <source>
        <strain evidence="1 2">TWF506</strain>
    </source>
</reference>
<evidence type="ECO:0000313" key="1">
    <source>
        <dbReference type="EMBL" id="KAK6513015.1"/>
    </source>
</evidence>
<evidence type="ECO:0000313" key="2">
    <source>
        <dbReference type="Proteomes" id="UP001307849"/>
    </source>
</evidence>
<dbReference type="EMBL" id="JAVHJM010000006">
    <property type="protein sequence ID" value="KAK6513015.1"/>
    <property type="molecule type" value="Genomic_DNA"/>
</dbReference>